<proteinExistence type="predicted"/>
<evidence type="ECO:0000259" key="8">
    <source>
        <dbReference type="PROSITE" id="PS51755"/>
    </source>
</evidence>
<keyword evidence="5 7" id="KW-0238">DNA-binding</keyword>
<evidence type="ECO:0000313" key="9">
    <source>
        <dbReference type="EMBL" id="NUQ88061.1"/>
    </source>
</evidence>
<dbReference type="PANTHER" id="PTHR48111:SF22">
    <property type="entry name" value="REGULATOR OF RPOS"/>
    <property type="match status" value="1"/>
</dbReference>
<organism evidence="9 10">
    <name type="scientific">Glycomyces artemisiae</name>
    <dbReference type="NCBI Taxonomy" id="1076443"/>
    <lineage>
        <taxon>Bacteria</taxon>
        <taxon>Bacillati</taxon>
        <taxon>Actinomycetota</taxon>
        <taxon>Actinomycetes</taxon>
        <taxon>Glycomycetales</taxon>
        <taxon>Glycomycetaceae</taxon>
        <taxon>Glycomyces</taxon>
    </lineage>
</organism>
<dbReference type="PROSITE" id="PS51755">
    <property type="entry name" value="OMPR_PHOB"/>
    <property type="match status" value="1"/>
</dbReference>
<dbReference type="GO" id="GO:0000156">
    <property type="term" value="F:phosphorelay response regulator activity"/>
    <property type="evidence" value="ECO:0007669"/>
    <property type="project" value="TreeGrafter"/>
</dbReference>
<dbReference type="EMBL" id="JABFXE010000268">
    <property type="protein sequence ID" value="NUQ88061.1"/>
    <property type="molecule type" value="Genomic_DNA"/>
</dbReference>
<dbReference type="GO" id="GO:0006355">
    <property type="term" value="P:regulation of DNA-templated transcription"/>
    <property type="evidence" value="ECO:0007669"/>
    <property type="project" value="InterPro"/>
</dbReference>
<dbReference type="SUPFAM" id="SSF46894">
    <property type="entry name" value="C-terminal effector domain of the bipartite response regulators"/>
    <property type="match status" value="1"/>
</dbReference>
<dbReference type="InterPro" id="IPR039420">
    <property type="entry name" value="WalR-like"/>
</dbReference>
<gene>
    <name evidence="9" type="ORF">HOQ43_06315</name>
</gene>
<reference evidence="9 10" key="1">
    <citation type="submission" date="2020-05" db="EMBL/GenBank/DDBJ databases">
        <title>DNA-SIP metagenomic assembled genomes.</title>
        <authorList>
            <person name="Yu J."/>
        </authorList>
    </citation>
    <scope>NUCLEOTIDE SEQUENCE [LARGE SCALE GENOMIC DNA]</scope>
    <source>
        <strain evidence="9">Bin5.27</strain>
    </source>
</reference>
<dbReference type="Pfam" id="PF00486">
    <property type="entry name" value="Trans_reg_C"/>
    <property type="match status" value="1"/>
</dbReference>
<evidence type="ECO:0000256" key="1">
    <source>
        <dbReference type="ARBA" id="ARBA00004496"/>
    </source>
</evidence>
<dbReference type="Gene3D" id="1.10.10.10">
    <property type="entry name" value="Winged helix-like DNA-binding domain superfamily/Winged helix DNA-binding domain"/>
    <property type="match status" value="1"/>
</dbReference>
<dbReference type="PANTHER" id="PTHR48111">
    <property type="entry name" value="REGULATOR OF RPOS"/>
    <property type="match status" value="1"/>
</dbReference>
<keyword evidence="6" id="KW-0804">Transcription</keyword>
<feature type="DNA-binding region" description="OmpR/PhoB-type" evidence="7">
    <location>
        <begin position="7"/>
        <end position="105"/>
    </location>
</feature>
<evidence type="ECO:0000256" key="7">
    <source>
        <dbReference type="PROSITE-ProRule" id="PRU01091"/>
    </source>
</evidence>
<keyword evidence="2" id="KW-0597">Phosphoprotein</keyword>
<sequence length="108" mass="12414">EALAEEPPEHRFDDLTLNPVTREVARAGRQVRLTRTEFAILELFMRHPRQVLTRSVLFEQVWGFDHGGGSNSLDVYLGYLRKKLEAEGGRRLLHTVRGVGYVLREEAL</sequence>
<dbReference type="GO" id="GO:0000976">
    <property type="term" value="F:transcription cis-regulatory region binding"/>
    <property type="evidence" value="ECO:0007669"/>
    <property type="project" value="TreeGrafter"/>
</dbReference>
<dbReference type="FunFam" id="1.10.10.10:FF:000005">
    <property type="entry name" value="Two-component system response regulator"/>
    <property type="match status" value="1"/>
</dbReference>
<evidence type="ECO:0000256" key="2">
    <source>
        <dbReference type="ARBA" id="ARBA00022553"/>
    </source>
</evidence>
<dbReference type="GO" id="GO:0032993">
    <property type="term" value="C:protein-DNA complex"/>
    <property type="evidence" value="ECO:0007669"/>
    <property type="project" value="TreeGrafter"/>
</dbReference>
<evidence type="ECO:0000256" key="4">
    <source>
        <dbReference type="ARBA" id="ARBA00023015"/>
    </source>
</evidence>
<dbReference type="CDD" id="cd00383">
    <property type="entry name" value="trans_reg_C"/>
    <property type="match status" value="1"/>
</dbReference>
<protein>
    <submittedName>
        <fullName evidence="9">Winged helix-turn-helix transcriptional regulator</fullName>
    </submittedName>
</protein>
<feature type="domain" description="OmpR/PhoB-type" evidence="8">
    <location>
        <begin position="7"/>
        <end position="105"/>
    </location>
</feature>
<evidence type="ECO:0000256" key="5">
    <source>
        <dbReference type="ARBA" id="ARBA00023125"/>
    </source>
</evidence>
<keyword evidence="3" id="KW-0902">Two-component regulatory system</keyword>
<dbReference type="InterPro" id="IPR036388">
    <property type="entry name" value="WH-like_DNA-bd_sf"/>
</dbReference>
<feature type="non-terminal residue" evidence="9">
    <location>
        <position position="1"/>
    </location>
</feature>
<dbReference type="InterPro" id="IPR016032">
    <property type="entry name" value="Sig_transdc_resp-reg_C-effctor"/>
</dbReference>
<dbReference type="GO" id="GO:0005829">
    <property type="term" value="C:cytosol"/>
    <property type="evidence" value="ECO:0007669"/>
    <property type="project" value="TreeGrafter"/>
</dbReference>
<keyword evidence="4" id="KW-0805">Transcription regulation</keyword>
<dbReference type="AlphaFoldDB" id="A0A850C5Z3"/>
<evidence type="ECO:0000256" key="6">
    <source>
        <dbReference type="ARBA" id="ARBA00023163"/>
    </source>
</evidence>
<comment type="caution">
    <text evidence="9">The sequence shown here is derived from an EMBL/GenBank/DDBJ whole genome shotgun (WGS) entry which is preliminary data.</text>
</comment>
<dbReference type="SMART" id="SM00862">
    <property type="entry name" value="Trans_reg_C"/>
    <property type="match status" value="1"/>
</dbReference>
<dbReference type="Proteomes" id="UP000574690">
    <property type="component" value="Unassembled WGS sequence"/>
</dbReference>
<name>A0A850C5Z3_9ACTN</name>
<accession>A0A850C5Z3</accession>
<comment type="subcellular location">
    <subcellularLocation>
        <location evidence="1">Cytoplasm</location>
    </subcellularLocation>
</comment>
<evidence type="ECO:0000256" key="3">
    <source>
        <dbReference type="ARBA" id="ARBA00023012"/>
    </source>
</evidence>
<dbReference type="InterPro" id="IPR001867">
    <property type="entry name" value="OmpR/PhoB-type_DNA-bd"/>
</dbReference>
<evidence type="ECO:0000313" key="10">
    <source>
        <dbReference type="Proteomes" id="UP000574690"/>
    </source>
</evidence>